<dbReference type="InterPro" id="IPR005770">
    <property type="entry name" value="PhnD"/>
</dbReference>
<evidence type="ECO:0000256" key="1">
    <source>
        <dbReference type="ARBA" id="ARBA00007162"/>
    </source>
</evidence>
<sequence>MTKRCIEAPSFVLDRRSLLLGMAALPFGAAAARAQQRDDLVLAFIPQEDPEKLIGDIGVITEWLSGKLGIPVRGFVTSDHAAAVEALRNRDADISFMGALPYVIANEYAGATAVLQEVYRGKPTYTARLFVRRDSGITQLADLRGKTIAFADPISESGYFYPLDLFAKAGLLQRGEDPNRFFSRVLFAGGYQQAVQAVANGLVDAAGASQYADMLLSPDQQLQVTWIGESVPIPSHSVIARGDMDEGIRSRFVEAMLRLNEPELRHMLKYVYGPDGYVVADLAAFEDVRELAKAYGVLR</sequence>
<dbReference type="CDD" id="cd01071">
    <property type="entry name" value="PBP2_PhnD_like"/>
    <property type="match status" value="1"/>
</dbReference>
<evidence type="ECO:0000313" key="4">
    <source>
        <dbReference type="Proteomes" id="UP001559025"/>
    </source>
</evidence>
<dbReference type="SUPFAM" id="SSF53850">
    <property type="entry name" value="Periplasmic binding protein-like II"/>
    <property type="match status" value="1"/>
</dbReference>
<comment type="caution">
    <text evidence="3">The sequence shown here is derived from an EMBL/GenBank/DDBJ whole genome shotgun (WGS) entry which is preliminary data.</text>
</comment>
<name>A0ABV3X051_9HYPH</name>
<reference evidence="3 4" key="1">
    <citation type="submission" date="2024-01" db="EMBL/GenBank/DDBJ databases">
        <title>New evidence supports the origin of RcGTA from prophage.</title>
        <authorList>
            <person name="Xu Y."/>
            <person name="Liu B."/>
            <person name="Chen F."/>
        </authorList>
    </citation>
    <scope>NUCLEOTIDE SEQUENCE [LARGE SCALE GENOMIC DNA]</scope>
    <source>
        <strain evidence="3 4">CBW1107-2</strain>
    </source>
</reference>
<dbReference type="PANTHER" id="PTHR35841:SF1">
    <property type="entry name" value="PHOSPHONATES-BINDING PERIPLASMIC PROTEIN"/>
    <property type="match status" value="1"/>
</dbReference>
<accession>A0ABV3X051</accession>
<comment type="similarity">
    <text evidence="1">Belongs to the phosphate/phosphite/phosphonate binding protein family.</text>
</comment>
<proteinExistence type="inferred from homology"/>
<evidence type="ECO:0000313" key="3">
    <source>
        <dbReference type="EMBL" id="MEX4009896.1"/>
    </source>
</evidence>
<dbReference type="NCBIfam" id="TIGR01098">
    <property type="entry name" value="3A0109s03R"/>
    <property type="match status" value="1"/>
</dbReference>
<gene>
    <name evidence="3" type="ORF">V1479_21495</name>
</gene>
<dbReference type="EMBL" id="JAZHFV010000007">
    <property type="protein sequence ID" value="MEX4009896.1"/>
    <property type="molecule type" value="Genomic_DNA"/>
</dbReference>
<dbReference type="RefSeq" id="WP_368804687.1">
    <property type="nucleotide sequence ID" value="NZ_JAZHFV010000007.1"/>
</dbReference>
<organism evidence="3 4">
    <name type="scientific">Neoaquamicrobium sediminum</name>
    <dbReference type="NCBI Taxonomy" id="1849104"/>
    <lineage>
        <taxon>Bacteria</taxon>
        <taxon>Pseudomonadati</taxon>
        <taxon>Pseudomonadota</taxon>
        <taxon>Alphaproteobacteria</taxon>
        <taxon>Hyphomicrobiales</taxon>
        <taxon>Phyllobacteriaceae</taxon>
        <taxon>Neoaquamicrobium</taxon>
    </lineage>
</organism>
<dbReference type="Proteomes" id="UP001559025">
    <property type="component" value="Unassembled WGS sequence"/>
</dbReference>
<dbReference type="PANTHER" id="PTHR35841">
    <property type="entry name" value="PHOSPHONATES-BINDING PERIPLASMIC PROTEIN"/>
    <property type="match status" value="1"/>
</dbReference>
<keyword evidence="4" id="KW-1185">Reference proteome</keyword>
<dbReference type="Pfam" id="PF12974">
    <property type="entry name" value="Phosphonate-bd"/>
    <property type="match status" value="1"/>
</dbReference>
<dbReference type="Gene3D" id="3.40.190.10">
    <property type="entry name" value="Periplasmic binding protein-like II"/>
    <property type="match status" value="2"/>
</dbReference>
<protein>
    <submittedName>
        <fullName evidence="3">Phosphate/phosphite/phosphonate ABC transporter substrate-binding protein</fullName>
    </submittedName>
</protein>
<evidence type="ECO:0000256" key="2">
    <source>
        <dbReference type="ARBA" id="ARBA00022729"/>
    </source>
</evidence>
<keyword evidence="2" id="KW-0732">Signal</keyword>